<dbReference type="InterPro" id="IPR020864">
    <property type="entry name" value="MACPF"/>
</dbReference>
<feature type="compositionally biased region" description="Polar residues" evidence="1">
    <location>
        <begin position="26"/>
        <end position="44"/>
    </location>
</feature>
<sequence length="523" mass="56678">MAKEESSTFPPTSNPSPADIMPLDQPPTNRDSQISTTHSDANNTLSTSATKLGYAAPTDVANVPFRGIKLGEGVNAFNGPASVVNAFKPDSLFAQDTGYSFILLQPASPPRAAPITFSDNNSRTITHVPENVVVELGHTIVDASMRTYATGSEAVDDLKGKSTLGASYQGLSVNLDAGYGVYKELNSNHQYSIWTDNRPTYTERIKHPASHLNPAMIARAKSELLKPWDPDDAKVISSYFDFFNNYGTHIITSMTYGWRYSLVIECDRSNSSTNKNFNAAVKAAYAPLAAVPGKPPTLDIGLTRQKRLANFKDRAQMHPIVCGGDSDLSSDLVEKSWILGHSANPDELQASYRAWCKARIPGVNDVALTLQFQSIHSIYSVAESDDTLRSIGQSMKKALAYLACARSSSGWLTTSSSCATMRLLSPNARFGGVDGALMVQGRNKMIKIVLPDSANQVTAGFEILNDGSPVQVEIEYQGRGRTTVEVVRGGKKVVKPGWWTWWSSAARRTTFGLAVNPLGSVRA</sequence>
<dbReference type="AlphaFoldDB" id="A0A5M8PK33"/>
<feature type="region of interest" description="Disordered" evidence="1">
    <location>
        <begin position="1"/>
        <end position="44"/>
    </location>
</feature>
<dbReference type="PROSITE" id="PS51412">
    <property type="entry name" value="MACPF_2"/>
    <property type="match status" value="1"/>
</dbReference>
<dbReference type="Proteomes" id="UP000324767">
    <property type="component" value="Unassembled WGS sequence"/>
</dbReference>
<evidence type="ECO:0000259" key="2">
    <source>
        <dbReference type="PROSITE" id="PS51412"/>
    </source>
</evidence>
<dbReference type="OrthoDB" id="4250793at2759"/>
<comment type="caution">
    <text evidence="3">The sequence shown here is derived from an EMBL/GenBank/DDBJ whole genome shotgun (WGS) entry which is preliminary data.</text>
</comment>
<accession>A0A5M8PK33</accession>
<dbReference type="Pfam" id="PF01823">
    <property type="entry name" value="MACPF"/>
    <property type="match status" value="1"/>
</dbReference>
<proteinExistence type="predicted"/>
<gene>
    <name evidence="3" type="ORF">FRX48_06848</name>
</gene>
<evidence type="ECO:0000313" key="3">
    <source>
        <dbReference type="EMBL" id="KAA6409295.1"/>
    </source>
</evidence>
<reference evidence="3 4" key="1">
    <citation type="submission" date="2019-09" db="EMBL/GenBank/DDBJ databases">
        <title>The hologenome of the rock-dwelling lichen Lasallia pustulata.</title>
        <authorList>
            <person name="Greshake Tzovaras B."/>
            <person name="Segers F."/>
            <person name="Bicker A."/>
            <person name="Dal Grande F."/>
            <person name="Otte J."/>
            <person name="Hankeln T."/>
            <person name="Schmitt I."/>
            <person name="Ebersberger I."/>
        </authorList>
    </citation>
    <scope>NUCLEOTIDE SEQUENCE [LARGE SCALE GENOMIC DNA]</scope>
    <source>
        <strain evidence="3">A1-1</strain>
    </source>
</reference>
<evidence type="ECO:0000256" key="1">
    <source>
        <dbReference type="SAM" id="MobiDB-lite"/>
    </source>
</evidence>
<feature type="compositionally biased region" description="Low complexity" evidence="1">
    <location>
        <begin position="7"/>
        <end position="17"/>
    </location>
</feature>
<dbReference type="EMBL" id="VXIT01000011">
    <property type="protein sequence ID" value="KAA6409295.1"/>
    <property type="molecule type" value="Genomic_DNA"/>
</dbReference>
<name>A0A5M8PK33_9LECA</name>
<evidence type="ECO:0000313" key="4">
    <source>
        <dbReference type="Proteomes" id="UP000324767"/>
    </source>
</evidence>
<feature type="domain" description="MACPF" evidence="2">
    <location>
        <begin position="68"/>
        <end position="410"/>
    </location>
</feature>
<organism evidence="3 4">
    <name type="scientific">Lasallia pustulata</name>
    <dbReference type="NCBI Taxonomy" id="136370"/>
    <lineage>
        <taxon>Eukaryota</taxon>
        <taxon>Fungi</taxon>
        <taxon>Dikarya</taxon>
        <taxon>Ascomycota</taxon>
        <taxon>Pezizomycotina</taxon>
        <taxon>Lecanoromycetes</taxon>
        <taxon>OSLEUM clade</taxon>
        <taxon>Umbilicariomycetidae</taxon>
        <taxon>Umbilicariales</taxon>
        <taxon>Umbilicariaceae</taxon>
        <taxon>Lasallia</taxon>
    </lineage>
</organism>
<protein>
    <recommendedName>
        <fullName evidence="2">MACPF domain-containing protein</fullName>
    </recommendedName>
</protein>